<reference evidence="2 3" key="3">
    <citation type="submission" date="2017-10" db="EMBL/GenBank/DDBJ databases">
        <title>Extensive intraspecific genome diversity in a model arbuscular mycorrhizal fungus.</title>
        <authorList>
            <person name="Chen E.C.H."/>
            <person name="Morin E."/>
            <person name="Baudet D."/>
            <person name="Noel J."/>
            <person name="Ndikumana S."/>
            <person name="Charron P."/>
            <person name="St-Onge C."/>
            <person name="Giorgi J."/>
            <person name="Grigoriev I.V."/>
            <person name="Roux C."/>
            <person name="Martin F.M."/>
            <person name="Corradi N."/>
        </authorList>
    </citation>
    <scope>NUCLEOTIDE SEQUENCE [LARGE SCALE GENOMIC DNA]</scope>
    <source>
        <strain evidence="2 3">A1</strain>
    </source>
</reference>
<protein>
    <submittedName>
        <fullName evidence="2">Uncharacterized protein</fullName>
    </submittedName>
</protein>
<evidence type="ECO:0000313" key="1">
    <source>
        <dbReference type="EMBL" id="PKC16424.1"/>
    </source>
</evidence>
<reference evidence="2 3" key="4">
    <citation type="submission" date="2017-10" db="EMBL/GenBank/DDBJ databases">
        <title>Genome analyses suggest a sexual origin of heterokaryosis in a supposedly ancient asexual fungus.</title>
        <authorList>
            <person name="Corradi N."/>
            <person name="Sedzielewska K."/>
            <person name="Noel J."/>
            <person name="Charron P."/>
            <person name="Farinelli L."/>
            <person name="Marton T."/>
            <person name="Kruger M."/>
            <person name="Pelin A."/>
            <person name="Brachmann A."/>
            <person name="Corradi N."/>
        </authorList>
    </citation>
    <scope>NUCLEOTIDE SEQUENCE [LARGE SCALE GENOMIC DNA]</scope>
    <source>
        <strain evidence="2 3">A1</strain>
    </source>
</reference>
<dbReference type="Proteomes" id="UP000232688">
    <property type="component" value="Unassembled WGS sequence"/>
</dbReference>
<gene>
    <name evidence="2" type="ORF">RhiirA1_454828</name>
    <name evidence="1" type="ORF">RhiirA5_407077</name>
</gene>
<evidence type="ECO:0000313" key="4">
    <source>
        <dbReference type="Proteomes" id="UP000232722"/>
    </source>
</evidence>
<dbReference type="EMBL" id="LLXJ01000048">
    <property type="protein sequence ID" value="PKC16424.1"/>
    <property type="molecule type" value="Genomic_DNA"/>
</dbReference>
<dbReference type="AlphaFoldDB" id="A0A2N0S4D5"/>
<sequence>METNFDQNLEMEIAATWKCRLVSIWKNFGLETGDFSLELKWGPILAQNSEIETGGE</sequence>
<accession>A0A2N0S4D5</accession>
<evidence type="ECO:0000313" key="3">
    <source>
        <dbReference type="Proteomes" id="UP000232688"/>
    </source>
</evidence>
<dbReference type="EMBL" id="LLXH01000223">
    <property type="protein sequence ID" value="PKC70421.1"/>
    <property type="molecule type" value="Genomic_DNA"/>
</dbReference>
<reference evidence="1 4" key="1">
    <citation type="submission" date="2016-04" db="EMBL/GenBank/DDBJ databases">
        <title>Genome analyses suggest a sexual origin of heterokaryosis in a supposedly ancient asexual fungus.</title>
        <authorList>
            <person name="Ropars J."/>
            <person name="Sedzielewska K."/>
            <person name="Noel J."/>
            <person name="Charron P."/>
            <person name="Farinelli L."/>
            <person name="Marton T."/>
            <person name="Kruger M."/>
            <person name="Pelin A."/>
            <person name="Brachmann A."/>
            <person name="Corradi N."/>
        </authorList>
    </citation>
    <scope>NUCLEOTIDE SEQUENCE [LARGE SCALE GENOMIC DNA]</scope>
    <source>
        <strain evidence="1 4">A5</strain>
    </source>
</reference>
<comment type="caution">
    <text evidence="2">The sequence shown here is derived from an EMBL/GenBank/DDBJ whole genome shotgun (WGS) entry which is preliminary data.</text>
</comment>
<name>A0A2N0S4D5_9GLOM</name>
<organism evidence="2 3">
    <name type="scientific">Rhizophagus irregularis</name>
    <dbReference type="NCBI Taxonomy" id="588596"/>
    <lineage>
        <taxon>Eukaryota</taxon>
        <taxon>Fungi</taxon>
        <taxon>Fungi incertae sedis</taxon>
        <taxon>Mucoromycota</taxon>
        <taxon>Glomeromycotina</taxon>
        <taxon>Glomeromycetes</taxon>
        <taxon>Glomerales</taxon>
        <taxon>Glomeraceae</taxon>
        <taxon>Rhizophagus</taxon>
    </lineage>
</organism>
<dbReference type="Proteomes" id="UP000232722">
    <property type="component" value="Unassembled WGS sequence"/>
</dbReference>
<dbReference type="VEuPathDB" id="FungiDB:RhiirA1_454828"/>
<reference evidence="1 4" key="2">
    <citation type="submission" date="2017-09" db="EMBL/GenBank/DDBJ databases">
        <title>Extensive intraspecific genome diversity in a model arbuscular mycorrhizal fungus.</title>
        <authorList>
            <person name="Chen E.C."/>
            <person name="Morin E."/>
            <person name="Beaudet D."/>
            <person name="Noel J."/>
            <person name="Ndikumana S."/>
            <person name="Charron P."/>
            <person name="St-Onge C."/>
            <person name="Giorgi J."/>
            <person name="Grigoriev I.V."/>
            <person name="Roux C."/>
            <person name="Martin F.M."/>
            <person name="Corradi N."/>
        </authorList>
    </citation>
    <scope>NUCLEOTIDE SEQUENCE [LARGE SCALE GENOMIC DNA]</scope>
    <source>
        <strain evidence="1 4">A5</strain>
    </source>
</reference>
<proteinExistence type="predicted"/>
<evidence type="ECO:0000313" key="2">
    <source>
        <dbReference type="EMBL" id="PKC70421.1"/>
    </source>
</evidence>